<name>A0A1A9ZFR1_GLOPL</name>
<feature type="compositionally biased region" description="Polar residues" evidence="1">
    <location>
        <begin position="1"/>
        <end position="14"/>
    </location>
</feature>
<keyword evidence="2" id="KW-0472">Membrane</keyword>
<evidence type="ECO:0000256" key="1">
    <source>
        <dbReference type="SAM" id="MobiDB-lite"/>
    </source>
</evidence>
<evidence type="ECO:0000313" key="3">
    <source>
        <dbReference type="EnsemblMetazoa" id="GPAI013204-PA"/>
    </source>
</evidence>
<keyword evidence="2" id="KW-1133">Transmembrane helix</keyword>
<feature type="region of interest" description="Disordered" evidence="1">
    <location>
        <begin position="1"/>
        <end position="30"/>
    </location>
</feature>
<sequence length="138" mass="16209">MYVHKSNSLSNEVQPYSPLGSSADRPVRHSTGPREYFTKYYLFYTYTFHDHLTNFERSSVANEDYFSSIWSLQQTYIIFELITCTLRVIWARRHTLPNTKTPTRDNIFTLFWLFIFMLIALVRNCGNNGSCNGTVENI</sequence>
<keyword evidence="2" id="KW-0812">Transmembrane</keyword>
<evidence type="ECO:0000313" key="4">
    <source>
        <dbReference type="Proteomes" id="UP000092445"/>
    </source>
</evidence>
<accession>A0A1A9ZFR1</accession>
<dbReference type="AlphaFoldDB" id="A0A1A9ZFR1"/>
<reference evidence="3" key="2">
    <citation type="submission" date="2020-05" db="UniProtKB">
        <authorList>
            <consortium name="EnsemblMetazoa"/>
        </authorList>
    </citation>
    <scope>IDENTIFICATION</scope>
    <source>
        <strain evidence="3">IAEA</strain>
    </source>
</reference>
<dbReference type="VEuPathDB" id="VectorBase:GPAI013204"/>
<organism evidence="3 4">
    <name type="scientific">Glossina pallidipes</name>
    <name type="common">Tsetse fly</name>
    <dbReference type="NCBI Taxonomy" id="7398"/>
    <lineage>
        <taxon>Eukaryota</taxon>
        <taxon>Metazoa</taxon>
        <taxon>Ecdysozoa</taxon>
        <taxon>Arthropoda</taxon>
        <taxon>Hexapoda</taxon>
        <taxon>Insecta</taxon>
        <taxon>Pterygota</taxon>
        <taxon>Neoptera</taxon>
        <taxon>Endopterygota</taxon>
        <taxon>Diptera</taxon>
        <taxon>Brachycera</taxon>
        <taxon>Muscomorpha</taxon>
        <taxon>Hippoboscoidea</taxon>
        <taxon>Glossinidae</taxon>
        <taxon>Glossina</taxon>
    </lineage>
</organism>
<keyword evidence="4" id="KW-1185">Reference proteome</keyword>
<evidence type="ECO:0000256" key="2">
    <source>
        <dbReference type="SAM" id="Phobius"/>
    </source>
</evidence>
<feature type="transmembrane region" description="Helical" evidence="2">
    <location>
        <begin position="106"/>
        <end position="122"/>
    </location>
</feature>
<dbReference type="Proteomes" id="UP000092445">
    <property type="component" value="Unassembled WGS sequence"/>
</dbReference>
<reference evidence="4" key="1">
    <citation type="submission" date="2014-03" db="EMBL/GenBank/DDBJ databases">
        <authorList>
            <person name="Aksoy S."/>
            <person name="Warren W."/>
            <person name="Wilson R.K."/>
        </authorList>
    </citation>
    <scope>NUCLEOTIDE SEQUENCE [LARGE SCALE GENOMIC DNA]</scope>
    <source>
        <strain evidence="4">IAEA</strain>
    </source>
</reference>
<dbReference type="EnsemblMetazoa" id="GPAI013204-RA">
    <property type="protein sequence ID" value="GPAI013204-PA"/>
    <property type="gene ID" value="GPAI013204"/>
</dbReference>
<proteinExistence type="predicted"/>
<protein>
    <submittedName>
        <fullName evidence="3">Uncharacterized protein</fullName>
    </submittedName>
</protein>